<evidence type="ECO:0000259" key="6">
    <source>
        <dbReference type="Pfam" id="PF24801"/>
    </source>
</evidence>
<reference evidence="7" key="1">
    <citation type="submission" date="2024-03" db="EMBL/GenBank/DDBJ databases">
        <title>Epithelial relay of microbial signals coordinates intestinal macrophage supported barrier repair.</title>
        <authorList>
            <person name="Tsai M.T."/>
        </authorList>
    </citation>
    <scope>NUCLEOTIDE SEQUENCE</scope>
    <source>
        <strain evidence="7">MS 21-1</strain>
    </source>
</reference>
<accession>A0AAX4LHE4</accession>
<dbReference type="InterPro" id="IPR013783">
    <property type="entry name" value="Ig-like_fold"/>
</dbReference>
<protein>
    <submittedName>
        <fullName evidence="7">Phage tail protein</fullName>
    </submittedName>
</protein>
<dbReference type="Pfam" id="PF24801">
    <property type="entry name" value="FNIII-A_GpJ"/>
    <property type="match status" value="1"/>
</dbReference>
<dbReference type="PANTHER" id="PTHR36251">
    <property type="entry name" value="FELS-1 PROPHAGE HOST SPECIFICITY PROTEIN-RELATED"/>
    <property type="match status" value="1"/>
</dbReference>
<evidence type="ECO:0000259" key="3">
    <source>
        <dbReference type="Pfam" id="PF13550"/>
    </source>
</evidence>
<sequence>MSSGGGKAKTPTLLNDNLYHKQFYRVLDILSEGPIYGPVNQKAPLNDVMLNDTPVTDANGNTSIPGISIAWRNGTADQSPINGFNAIESTVIVNAKVTHDTPIIRTVSDPNVTRVRLNLGVDALVQSDEKGNQYNTSVMLMVDVKPSSSSTWSLIKDIHIGPGKQSGEYLEAHIIKAPDEKPFDIRVRRITPDSNGDLLRNDTRWSSYSEIIDDNLSYPHTAVAGAVIDHDQYTDTPTRTYHLRGLIVDVPDNYNPETRTYSGLWLGGFKKAYTNNPAWLFRYLVKNERFGLARHAGYIDVDDGALYVLSQYCDQLVDDGYGGLEPRMTLNAYITEQMSARDLLDNIAGMFRGIALWDGQRLTVMIDAPQDPIATITNANVVDGAFTRSSIARAECYNAVIVSWTDPENGWEQSKEYVADDKLIARDGYNETTLEAFGCTSRGQAHRAGKWLIETAKREPSKFTFKMARDAIHFTPGDIIEILDNNRAGARLGGRIVANNGRAITVDKVDSEYIAAGDTISLLDSDGKFKKHQIIGVNGNIITLAAAPAWIRNGTVFAVSTNAAKPVLCRITSVAETENNSVYTIEAAQHDPHKQAVVDNGAIFEINNDTLNHFRVPNIENLKVLNVGSETVQCRATWETQTTTRRLTFEIRVYNAEGAVVKSYETTNYSYDFYGIDAGNYSLGIRGRNDTGMKGAESIVDLVIGAPAAPVGVNWVPGVFQATVYPISRTTLTTDTSYEFYYSGETQITDPASITTKAQYTGRGHQWTFGGMNTGHTYYVYVRARNAFGVSDFVEASGKPTENFDEITDYVTKDVMNSKQFKEMVGDIKDLGDRTDLIESATNDLKTATDNLKTATDNLTNITDDLRTETDNLTIETGSIKADTDTLKKETEDLYKKVKENADDIGQHESRIDSLEVSSEKVGSELAQAKASLQNASLALINNSLAQTNTRVTLTAQYKKGRTETKAEIDRIDNVIAEEKKATAESLETITAEMNVMDTNLKGQISNVQRAVADEASARAEAINGVNASISNLDKKTDASVNRLDQAIADETSARTQAISDVNASISTLDKKTDASVKRLDNAISDETQARSDAITVVKADLTTLENNTNASVSRLDQAIADESSARAQAISGISATLGGVKSEVDKNSDEIDQAKASLQNASLALINNSMAQSKMSTVIEAKYRKGQTKTKAEIARVDTAIADEASARAEAISNVNASVSSLESKTDASVSRLDKAIADEASARAEAISGVNASISTLDSKVTSNVTRMDKAIADEKNARTDAISSLNSSLTSTINSKVSEVSTALSTHETSSAEKFGQISASFDDVNSSITEWSQAMATADEALSTRIDQLKVTINGNTTAIETTSKALTDFKGNVDASYSIKIATDKNGMKYATGMSLGLTGSGTNVQSQCIFLVDRFVLMTAAGGSYQTPFYVTNGACYIRDAWIRDASITTAKIAQQIQSTNYKAGSAGWMLNKNGNAEFNNVTVRGTVYATSGKFTGEIQATSGKFKGTVEAKSFVGDVANMGVGPDRVLGHNGSYSATITYKDSTDNALTKSVMLMATISLMSGEYRSTYNVTFSCGDKNKTISYYVPYGGCTLTVQCAFSGLKASDIIGKIYCPQTSSSEGYAYCTALYSPTMIVARGTGSFRTSTTA</sequence>
<dbReference type="InterPro" id="IPR036116">
    <property type="entry name" value="FN3_sf"/>
</dbReference>
<dbReference type="InterPro" id="IPR053171">
    <property type="entry name" value="Viral_Tip_Attach_Protein"/>
</dbReference>
<dbReference type="InterPro" id="IPR055385">
    <property type="entry name" value="GpJ_HDII-ins2"/>
</dbReference>
<evidence type="ECO:0000259" key="2">
    <source>
        <dbReference type="Pfam" id="PF09327"/>
    </source>
</evidence>
<gene>
    <name evidence="7" type="ORF">V9Z47_12875</name>
</gene>
<dbReference type="Pfam" id="PF24489">
    <property type="entry name" value="Ig_J_second"/>
    <property type="match status" value="1"/>
</dbReference>
<keyword evidence="1" id="KW-0175">Coiled coil</keyword>
<dbReference type="PANTHER" id="PTHR36251:SF2">
    <property type="entry name" value="GIFSY-2 PROPHAGE HOST SPECIFICITY PROTEIN J, PHAGE LAMBDA"/>
    <property type="match status" value="1"/>
</dbReference>
<organism evidence="7 8">
    <name type="scientific">Escherichia coli</name>
    <dbReference type="NCBI Taxonomy" id="562"/>
    <lineage>
        <taxon>Bacteria</taxon>
        <taxon>Pseudomonadati</taxon>
        <taxon>Pseudomonadota</taxon>
        <taxon>Gammaproteobacteria</taxon>
        <taxon>Enterobacterales</taxon>
        <taxon>Enterobacteriaceae</taxon>
        <taxon>Escherichia</taxon>
    </lineage>
</organism>
<feature type="domain" description="Tip attachment protein J central straight fiber" evidence="2">
    <location>
        <begin position="1363"/>
        <end position="1500"/>
    </location>
</feature>
<evidence type="ECO:0000313" key="8">
    <source>
        <dbReference type="Proteomes" id="UP001383096"/>
    </source>
</evidence>
<dbReference type="Pfam" id="PF09327">
    <property type="entry name" value="Phage_Tail_Tip"/>
    <property type="match status" value="1"/>
</dbReference>
<dbReference type="EMBL" id="CP146670">
    <property type="protein sequence ID" value="WWX73832.1"/>
    <property type="molecule type" value="Genomic_DNA"/>
</dbReference>
<dbReference type="Pfam" id="PF13550">
    <property type="entry name" value="Phage-tail_3"/>
    <property type="match status" value="1"/>
</dbReference>
<feature type="domain" description="Tip attachment protein J" evidence="3">
    <location>
        <begin position="335"/>
        <end position="496"/>
    </location>
</feature>
<dbReference type="InterPro" id="IPR032876">
    <property type="entry name" value="J_dom"/>
</dbReference>
<evidence type="ECO:0000259" key="4">
    <source>
        <dbReference type="Pfam" id="PF24421"/>
    </source>
</evidence>
<name>A0AAX4LHE4_ECOLX</name>
<evidence type="ECO:0000313" key="7">
    <source>
        <dbReference type="EMBL" id="WWX73832.1"/>
    </source>
</evidence>
<feature type="domain" description="Tip attachment protein J second Ig-like" evidence="5">
    <location>
        <begin position="709"/>
        <end position="811"/>
    </location>
</feature>
<feature type="domain" description="Tip attachment protein J HDII-ins2" evidence="6">
    <location>
        <begin position="88"/>
        <end position="214"/>
    </location>
</feature>
<dbReference type="Proteomes" id="UP001383096">
    <property type="component" value="Chromosome"/>
</dbReference>
<evidence type="ECO:0000259" key="5">
    <source>
        <dbReference type="Pfam" id="PF24489"/>
    </source>
</evidence>
<dbReference type="InterPro" id="IPR057587">
    <property type="entry name" value="GpJ_Ig_second"/>
</dbReference>
<feature type="domain" description="Tip attachment protein J Fn3-1" evidence="4">
    <location>
        <begin position="609"/>
        <end position="707"/>
    </location>
</feature>
<evidence type="ECO:0000256" key="1">
    <source>
        <dbReference type="SAM" id="Coils"/>
    </source>
</evidence>
<dbReference type="Pfam" id="PF24421">
    <property type="entry name" value="Ig_J"/>
    <property type="match status" value="1"/>
</dbReference>
<dbReference type="Gene3D" id="2.60.40.10">
    <property type="entry name" value="Immunoglobulins"/>
    <property type="match status" value="1"/>
</dbReference>
<feature type="coiled-coil region" evidence="1">
    <location>
        <begin position="838"/>
        <end position="865"/>
    </location>
</feature>
<proteinExistence type="predicted"/>
<dbReference type="SUPFAM" id="SSF49265">
    <property type="entry name" value="Fibronectin type III"/>
    <property type="match status" value="1"/>
</dbReference>
<dbReference type="RefSeq" id="WP_000094326.1">
    <property type="nucleotide sequence ID" value="NZ_CAJZOM010000010.1"/>
</dbReference>
<dbReference type="InterPro" id="IPR055383">
    <property type="entry name" value="FN3-1_GpJ"/>
</dbReference>
<dbReference type="InterPro" id="IPR015406">
    <property type="entry name" value="GpJ_CSF"/>
</dbReference>